<dbReference type="Proteomes" id="UP001056778">
    <property type="component" value="Chromosome 5"/>
</dbReference>
<sequence length="380" mass="41399">MFNIIIFALLSVFVSADAENEAIVVLVSPQQTVNGTIKFRQTDDGVVIEGEVTGLTPGLHGFHVHSKGDLSDGCASTGSHYNPFKKQHGAPNDTERHVGDLGNIEADDKGVAKIQITDKVISLRSGDTNILGRAIVVHEGEDDLGKGNFSDSLTTGHAGGRVACGIIGILFIITLSSLEMASAVEQRGIYPVAFKKWRYLRHIFTTAIHLKPKETLQLEDLATIPTTCVYRYHCKVEFAVGIAAAVFKGDFEMVMRDTLKTSMEKYHSSKSDKLAWDHVQTKLECCGIDKPEDWPNNQRPYSCCHSTRDGAVPPDMKQCQAAVSSDEYVYSTGCLDRLQMKASDNAKILIGVGIGIAFVEVIGIALACWLAAAIKKKEQN</sequence>
<organism evidence="1 2">
    <name type="scientific">Holotrichia oblita</name>
    <name type="common">Chafer beetle</name>
    <dbReference type="NCBI Taxonomy" id="644536"/>
    <lineage>
        <taxon>Eukaryota</taxon>
        <taxon>Metazoa</taxon>
        <taxon>Ecdysozoa</taxon>
        <taxon>Arthropoda</taxon>
        <taxon>Hexapoda</taxon>
        <taxon>Insecta</taxon>
        <taxon>Pterygota</taxon>
        <taxon>Neoptera</taxon>
        <taxon>Endopterygota</taxon>
        <taxon>Coleoptera</taxon>
        <taxon>Polyphaga</taxon>
        <taxon>Scarabaeiformia</taxon>
        <taxon>Scarabaeidae</taxon>
        <taxon>Melolonthinae</taxon>
        <taxon>Holotrichia</taxon>
    </lineage>
</organism>
<proteinExistence type="predicted"/>
<gene>
    <name evidence="1" type="ORF">MML48_5g00003361</name>
</gene>
<comment type="caution">
    <text evidence="1">The sequence shown here is derived from an EMBL/GenBank/DDBJ whole genome shotgun (WGS) entry which is preliminary data.</text>
</comment>
<evidence type="ECO:0000313" key="1">
    <source>
        <dbReference type="EMBL" id="KAI4461410.1"/>
    </source>
</evidence>
<dbReference type="EMBL" id="CM043019">
    <property type="protein sequence ID" value="KAI4461410.1"/>
    <property type="molecule type" value="Genomic_DNA"/>
</dbReference>
<reference evidence="1" key="1">
    <citation type="submission" date="2022-04" db="EMBL/GenBank/DDBJ databases">
        <title>Chromosome-scale genome assembly of Holotrichia oblita Faldermann.</title>
        <authorList>
            <person name="Rongchong L."/>
        </authorList>
    </citation>
    <scope>NUCLEOTIDE SEQUENCE</scope>
    <source>
        <strain evidence="1">81SQS9</strain>
    </source>
</reference>
<evidence type="ECO:0000313" key="2">
    <source>
        <dbReference type="Proteomes" id="UP001056778"/>
    </source>
</evidence>
<name>A0ACB9T3S3_HOLOL</name>
<protein>
    <submittedName>
        <fullName evidence="1">Superoxide dismutase cu-zn -related</fullName>
    </submittedName>
</protein>
<accession>A0ACB9T3S3</accession>
<keyword evidence="2" id="KW-1185">Reference proteome</keyword>